<feature type="transmembrane region" description="Helical" evidence="9">
    <location>
        <begin position="652"/>
        <end position="669"/>
    </location>
</feature>
<evidence type="ECO:0000259" key="10">
    <source>
        <dbReference type="Pfam" id="PF02714"/>
    </source>
</evidence>
<evidence type="ECO:0000256" key="6">
    <source>
        <dbReference type="ARBA" id="ARBA00023136"/>
    </source>
</evidence>
<feature type="domain" description="CSC1/OSCA1-like cytosolic" evidence="12">
    <location>
        <begin position="196"/>
        <end position="362"/>
    </location>
</feature>
<dbReference type="InterPro" id="IPR032880">
    <property type="entry name" value="CSC1/OSCA1-like_N"/>
</dbReference>
<dbReference type="Proteomes" id="UP000054558">
    <property type="component" value="Unassembled WGS sequence"/>
</dbReference>
<feature type="region of interest" description="Disordered" evidence="8">
    <location>
        <begin position="713"/>
        <end position="741"/>
    </location>
</feature>
<keyword evidence="3" id="KW-0813">Transport</keyword>
<accession>A0A1Y1IAQ1</accession>
<feature type="transmembrane region" description="Helical" evidence="9">
    <location>
        <begin position="572"/>
        <end position="598"/>
    </location>
</feature>
<keyword evidence="4 9" id="KW-0812">Transmembrane</keyword>
<feature type="compositionally biased region" description="Polar residues" evidence="8">
    <location>
        <begin position="732"/>
        <end position="741"/>
    </location>
</feature>
<name>A0A1Y1IAQ1_KLENI</name>
<evidence type="ECO:0000256" key="5">
    <source>
        <dbReference type="ARBA" id="ARBA00022989"/>
    </source>
</evidence>
<evidence type="ECO:0000259" key="12">
    <source>
        <dbReference type="Pfam" id="PF14703"/>
    </source>
</evidence>
<feature type="domain" description="CSC1/OSCA1-like 7TM region" evidence="10">
    <location>
        <begin position="374"/>
        <end position="644"/>
    </location>
</feature>
<dbReference type="GO" id="GO:0005227">
    <property type="term" value="F:calcium-activated cation channel activity"/>
    <property type="evidence" value="ECO:0000318"/>
    <property type="project" value="GO_Central"/>
</dbReference>
<feature type="transmembrane region" description="Helical" evidence="9">
    <location>
        <begin position="376"/>
        <end position="399"/>
    </location>
</feature>
<evidence type="ECO:0000256" key="9">
    <source>
        <dbReference type="SAM" id="Phobius"/>
    </source>
</evidence>
<reference evidence="13 14" key="1">
    <citation type="journal article" date="2014" name="Nat. Commun.">
        <title>Klebsormidium flaccidum genome reveals primary factors for plant terrestrial adaptation.</title>
        <authorList>
            <person name="Hori K."/>
            <person name="Maruyama F."/>
            <person name="Fujisawa T."/>
            <person name="Togashi T."/>
            <person name="Yamamoto N."/>
            <person name="Seo M."/>
            <person name="Sato S."/>
            <person name="Yamada T."/>
            <person name="Mori H."/>
            <person name="Tajima N."/>
            <person name="Moriyama T."/>
            <person name="Ikeuchi M."/>
            <person name="Watanabe M."/>
            <person name="Wada H."/>
            <person name="Kobayashi K."/>
            <person name="Saito M."/>
            <person name="Masuda T."/>
            <person name="Sasaki-Sekimoto Y."/>
            <person name="Mashiguchi K."/>
            <person name="Awai K."/>
            <person name="Shimojima M."/>
            <person name="Masuda S."/>
            <person name="Iwai M."/>
            <person name="Nobusawa T."/>
            <person name="Narise T."/>
            <person name="Kondo S."/>
            <person name="Saito H."/>
            <person name="Sato R."/>
            <person name="Murakawa M."/>
            <person name="Ihara Y."/>
            <person name="Oshima-Yamada Y."/>
            <person name="Ohtaka K."/>
            <person name="Satoh M."/>
            <person name="Sonobe K."/>
            <person name="Ishii M."/>
            <person name="Ohtani R."/>
            <person name="Kanamori-Sato M."/>
            <person name="Honoki R."/>
            <person name="Miyazaki D."/>
            <person name="Mochizuki H."/>
            <person name="Umetsu J."/>
            <person name="Higashi K."/>
            <person name="Shibata D."/>
            <person name="Kamiya Y."/>
            <person name="Sato N."/>
            <person name="Nakamura Y."/>
            <person name="Tabata S."/>
            <person name="Ida S."/>
            <person name="Kurokawa K."/>
            <person name="Ohta H."/>
        </authorList>
    </citation>
    <scope>NUCLEOTIDE SEQUENCE [LARGE SCALE GENOMIC DNA]</scope>
    <source>
        <strain evidence="13 14">NIES-2285</strain>
    </source>
</reference>
<feature type="domain" description="CSC1/OSCA1-like N-terminal transmembrane" evidence="11">
    <location>
        <begin position="7"/>
        <end position="173"/>
    </location>
</feature>
<evidence type="ECO:0000256" key="8">
    <source>
        <dbReference type="SAM" id="MobiDB-lite"/>
    </source>
</evidence>
<dbReference type="InterPro" id="IPR027815">
    <property type="entry name" value="CSC1/OSCA1-like_cyt"/>
</dbReference>
<evidence type="ECO:0008006" key="15">
    <source>
        <dbReference type="Google" id="ProtNLM"/>
    </source>
</evidence>
<dbReference type="PANTHER" id="PTHR13018">
    <property type="entry name" value="PROBABLE MEMBRANE PROTEIN DUF221-RELATED"/>
    <property type="match status" value="1"/>
</dbReference>
<keyword evidence="7" id="KW-0175">Coiled coil</keyword>
<evidence type="ECO:0000313" key="13">
    <source>
        <dbReference type="EMBL" id="GAQ88044.1"/>
    </source>
</evidence>
<dbReference type="OrthoDB" id="1689567at2759"/>
<dbReference type="InterPro" id="IPR045122">
    <property type="entry name" value="Csc1-like"/>
</dbReference>
<feature type="transmembrane region" description="Helical" evidence="9">
    <location>
        <begin position="467"/>
        <end position="487"/>
    </location>
</feature>
<dbReference type="InterPro" id="IPR003864">
    <property type="entry name" value="CSC1/OSCA1-like_7TM"/>
</dbReference>
<sequence length="741" mass="82293">MTTSTSAFLTSLFTNIVIFAVLFVVFLVLVKRASLAVIYYSKRVLQGSGAPDPKSVGPFTWLRDAIRASDTELAERAGLDALVYITLFKTAIQIFGVSMLYCIIIELPVNVTGGYYEDFNSTPDVVADPNKQIQFTGFDKMSMGNISKKSARLWCHAFACYFVAITAYYFLWTNYKKMSDLRALFLGGVTRAAPRQYAVLVTDIPEADAKTRHSQVDSFFRRLHPGTFESATVISKYAKVEKVYQEKEKIRKKLAHAEAVYAEAQRKDVEKAKRPQHKVGFLGLVGNKVDTIDWCRDQLAALGAKLADEQAATTNDRTINSAMVYFNSRAVATMAAQSVHAKKAETWQTQVAPEPRDVIWANLGIPWWEKFVRQSAVYGITFLIVFFFMIPITIVSGFSTLDNLKKFAPFLKSVFNISAISAILQAFLPQLALIIFLAILPKLLLFLTVKEGIASIAHANRGTAGKYYYFMVFNVFLGVTVAGSALGQLKQMTKNPSGIVDLLGSSIPQQATFFITFIALKTFIGNGLALSQVVRALIYLVKLKFLVKTEEEKLAAWAPGQFNYGANVPNDLLMVILGMCYAVIAPIILPFCVLYFGLSYVVKKNLALEVMVPDYESGGRMYPHIHKRFLASLFVSQITLLGYFGIMQFTATPVLIPLPILTAVFHLYTKKSLETRFSSTAIEVALQDVKEEPSVAEVTAAYTPEYMVNESVETDIEAPPSKAPEIYRDSEPLTSNSLKSA</sequence>
<protein>
    <recommendedName>
        <fullName evidence="15">Early-responsive to dehydration stress protein</fullName>
    </recommendedName>
</protein>
<feature type="transmembrane region" description="Helical" evidence="9">
    <location>
        <begin position="419"/>
        <end position="447"/>
    </location>
</feature>
<evidence type="ECO:0000256" key="2">
    <source>
        <dbReference type="ARBA" id="ARBA00007779"/>
    </source>
</evidence>
<feature type="transmembrane region" description="Helical" evidence="9">
    <location>
        <begin position="6"/>
        <end position="30"/>
    </location>
</feature>
<dbReference type="OMA" id="CSCKKEN"/>
<gene>
    <name evidence="13" type="ORF">KFL_003960050</name>
</gene>
<dbReference type="PANTHER" id="PTHR13018:SF100">
    <property type="entry name" value="CSC1-LIKE PROTEIN ERD4"/>
    <property type="match status" value="1"/>
</dbReference>
<keyword evidence="14" id="KW-1185">Reference proteome</keyword>
<feature type="coiled-coil region" evidence="7">
    <location>
        <begin position="240"/>
        <end position="267"/>
    </location>
</feature>
<evidence type="ECO:0000256" key="7">
    <source>
        <dbReference type="SAM" id="Coils"/>
    </source>
</evidence>
<feature type="transmembrane region" description="Helical" evidence="9">
    <location>
        <begin position="151"/>
        <end position="172"/>
    </location>
</feature>
<dbReference type="AlphaFoldDB" id="A0A1Y1IAQ1"/>
<dbReference type="Pfam" id="PF02714">
    <property type="entry name" value="RSN1_7TM"/>
    <property type="match status" value="1"/>
</dbReference>
<evidence type="ECO:0000313" key="14">
    <source>
        <dbReference type="Proteomes" id="UP000054558"/>
    </source>
</evidence>
<dbReference type="Pfam" id="PF13967">
    <property type="entry name" value="RSN1_TM"/>
    <property type="match status" value="1"/>
</dbReference>
<dbReference type="EMBL" id="DF237345">
    <property type="protein sequence ID" value="GAQ88044.1"/>
    <property type="molecule type" value="Genomic_DNA"/>
</dbReference>
<organism evidence="13 14">
    <name type="scientific">Klebsormidium nitens</name>
    <name type="common">Green alga</name>
    <name type="synonym">Ulothrix nitens</name>
    <dbReference type="NCBI Taxonomy" id="105231"/>
    <lineage>
        <taxon>Eukaryota</taxon>
        <taxon>Viridiplantae</taxon>
        <taxon>Streptophyta</taxon>
        <taxon>Klebsormidiophyceae</taxon>
        <taxon>Klebsormidiales</taxon>
        <taxon>Klebsormidiaceae</taxon>
        <taxon>Klebsormidium</taxon>
    </lineage>
</organism>
<comment type="similarity">
    <text evidence="2">Belongs to the CSC1 (TC 1.A.17) family.</text>
</comment>
<evidence type="ECO:0000256" key="1">
    <source>
        <dbReference type="ARBA" id="ARBA00004141"/>
    </source>
</evidence>
<proteinExistence type="inferred from homology"/>
<keyword evidence="6 9" id="KW-0472">Membrane</keyword>
<comment type="subcellular location">
    <subcellularLocation>
        <location evidence="1">Membrane</location>
        <topology evidence="1">Multi-pass membrane protein</topology>
    </subcellularLocation>
</comment>
<feature type="transmembrane region" description="Helical" evidence="9">
    <location>
        <begin position="81"/>
        <end position="107"/>
    </location>
</feature>
<keyword evidence="5 9" id="KW-1133">Transmembrane helix</keyword>
<evidence type="ECO:0000256" key="3">
    <source>
        <dbReference type="ARBA" id="ARBA00022448"/>
    </source>
</evidence>
<dbReference type="Pfam" id="PF14703">
    <property type="entry name" value="PHM7_cyt"/>
    <property type="match status" value="1"/>
</dbReference>
<dbReference type="GO" id="GO:0005886">
    <property type="term" value="C:plasma membrane"/>
    <property type="evidence" value="ECO:0000318"/>
    <property type="project" value="GO_Central"/>
</dbReference>
<evidence type="ECO:0000256" key="4">
    <source>
        <dbReference type="ARBA" id="ARBA00022692"/>
    </source>
</evidence>
<evidence type="ECO:0000259" key="11">
    <source>
        <dbReference type="Pfam" id="PF13967"/>
    </source>
</evidence>